<name>A0ABR6BVY3_9PSEU</name>
<evidence type="ECO:0000313" key="1">
    <source>
        <dbReference type="EMBL" id="MBA8930729.1"/>
    </source>
</evidence>
<accession>A0ABR6BVY3</accession>
<gene>
    <name evidence="1" type="ORF">BC739_007976</name>
</gene>
<dbReference type="Proteomes" id="UP000517916">
    <property type="component" value="Unassembled WGS sequence"/>
</dbReference>
<sequence length="81" mass="9087">MTRWWRLTRRDTGPEQVACRDEQGRRTQIEVHATGGGRVTLRLPTGELYELDPLEGVGRLRAVLRAKALESSATEGMAEHS</sequence>
<comment type="caution">
    <text evidence="1">The sequence shown here is derived from an EMBL/GenBank/DDBJ whole genome shotgun (WGS) entry which is preliminary data.</text>
</comment>
<reference evidence="1 2" key="1">
    <citation type="submission" date="2020-08" db="EMBL/GenBank/DDBJ databases">
        <title>Genomic Encyclopedia of Archaeal and Bacterial Type Strains, Phase II (KMG-II): from individual species to whole genera.</title>
        <authorList>
            <person name="Goeker M."/>
        </authorList>
    </citation>
    <scope>NUCLEOTIDE SEQUENCE [LARGE SCALE GENOMIC DNA]</scope>
    <source>
        <strain evidence="1 2">DSM 43850</strain>
    </source>
</reference>
<dbReference type="RefSeq" id="WP_346140263.1">
    <property type="nucleotide sequence ID" value="NZ_BAAABQ010000070.1"/>
</dbReference>
<dbReference type="EMBL" id="JACJID010000007">
    <property type="protein sequence ID" value="MBA8930729.1"/>
    <property type="molecule type" value="Genomic_DNA"/>
</dbReference>
<protein>
    <submittedName>
        <fullName evidence="1">Uncharacterized protein</fullName>
    </submittedName>
</protein>
<keyword evidence="2" id="KW-1185">Reference proteome</keyword>
<proteinExistence type="predicted"/>
<organism evidence="1 2">
    <name type="scientific">Kutzneria viridogrisea</name>
    <dbReference type="NCBI Taxonomy" id="47990"/>
    <lineage>
        <taxon>Bacteria</taxon>
        <taxon>Bacillati</taxon>
        <taxon>Actinomycetota</taxon>
        <taxon>Actinomycetes</taxon>
        <taxon>Pseudonocardiales</taxon>
        <taxon>Pseudonocardiaceae</taxon>
        <taxon>Kutzneria</taxon>
    </lineage>
</organism>
<evidence type="ECO:0000313" key="2">
    <source>
        <dbReference type="Proteomes" id="UP000517916"/>
    </source>
</evidence>